<dbReference type="RefSeq" id="NP_001315023.1">
    <property type="nucleotide sequence ID" value="NM_001328094.1"/>
</dbReference>
<dbReference type="KEGG" id="dre:100535597"/>
<evidence type="ECO:0000313" key="1">
    <source>
        <dbReference type="Ensembl" id="ENSDARP00000119175"/>
    </source>
</evidence>
<organism evidence="1">
    <name type="scientific">Danio rerio</name>
    <name type="common">Zebrafish</name>
    <name type="synonym">Brachydanio rerio</name>
    <dbReference type="NCBI Taxonomy" id="7955"/>
    <lineage>
        <taxon>Eukaryota</taxon>
        <taxon>Metazoa</taxon>
        <taxon>Chordata</taxon>
        <taxon>Craniata</taxon>
        <taxon>Vertebrata</taxon>
        <taxon>Euteleostomi</taxon>
        <taxon>Actinopterygii</taxon>
        <taxon>Neopterygii</taxon>
        <taxon>Teleostei</taxon>
        <taxon>Ostariophysi</taxon>
        <taxon>Cypriniformes</taxon>
        <taxon>Danionidae</taxon>
        <taxon>Danioninae</taxon>
        <taxon>Danio</taxon>
    </lineage>
</organism>
<proteinExistence type="predicted"/>
<name>E9QBA2_DANRE</name>
<dbReference type="Proteomes" id="UP000000437">
    <property type="component" value="Chromosome 3"/>
</dbReference>
<dbReference type="EMBL" id="CU151886">
    <property type="status" value="NOT_ANNOTATED_CDS"/>
    <property type="molecule type" value="Genomic_DNA"/>
</dbReference>
<evidence type="ECO:0000313" key="2">
    <source>
        <dbReference type="Proteomes" id="UP000000437"/>
    </source>
</evidence>
<sequence length="163" mass="17471">MDFLEYDDAIVILITPEMASPSCQVEGFIPKYSVFSAEVELVEGASQINQPASTSFKFLSGPGPGRALVLLLIKATDAISLERVAQAALPLGNQFAMADAHGGKLACCPTAVLQKVSTIPLLTLLSSCFELEAVACSSFCRWTSEYLNHLINQIAAQKDALYI</sequence>
<dbReference type="Bgee" id="ENSDARG00000093192">
    <property type="expression patterns" value="Expressed in ovary and 15 other cell types or tissues"/>
</dbReference>
<evidence type="ECO:0000313" key="4">
    <source>
        <dbReference type="ZFIN" id="ZDB-GENE-091204-181"/>
    </source>
</evidence>
<gene>
    <name evidence="1 3 4" type="primary">si:ch211-198m1.1</name>
</gene>
<reference evidence="3" key="3">
    <citation type="journal article" date="2016" name="BMC Genomics">
        <title>Gene evolution and gene expression after whole genome duplication in fish: the PhyloFish database.</title>
        <authorList>
            <person name="Pasquier J."/>
            <person name="Cabau C."/>
            <person name="Nguyen T."/>
            <person name="Jouanno E."/>
            <person name="Severac D."/>
            <person name="Braasch I."/>
            <person name="Journot L."/>
            <person name="Pontarotti P."/>
            <person name="Klopp C."/>
            <person name="Postlethwait J.H."/>
            <person name="Guiguen Y."/>
            <person name="Bobe J."/>
        </authorList>
    </citation>
    <scope>NUCLEOTIDE SEQUENCE</scope>
    <source>
        <strain evidence="3">Tuebingen</strain>
    </source>
</reference>
<dbReference type="AGR" id="ZFIN:ZDB-GENE-091204-181"/>
<dbReference type="ZFIN" id="ZDB-GENE-091204-181">
    <property type="gene designation" value="si:ch211-198m1.1"/>
</dbReference>
<dbReference type="PaxDb" id="7955-ENSDARP00000119175"/>
<accession>A0A8M1P4D3</accession>
<protein>
    <submittedName>
        <fullName evidence="1">Si:ch211-198m1.1</fullName>
    </submittedName>
    <submittedName>
        <fullName evidence="3">Uncharacterized protein LOC100535597</fullName>
    </submittedName>
</protein>
<reference evidence="3" key="4">
    <citation type="submission" date="2025-04" db="UniProtKB">
        <authorList>
            <consortium name="RefSeq"/>
        </authorList>
    </citation>
    <scope>IDENTIFICATION</scope>
    <source>
        <strain evidence="3">Tuebingen</strain>
    </source>
</reference>
<dbReference type="Ensembl" id="ENSDART00000140330.2">
    <property type="protein sequence ID" value="ENSDARP00000119175.1"/>
    <property type="gene ID" value="ENSDARG00000093192.2"/>
</dbReference>
<keyword evidence="2" id="KW-1185">Reference proteome</keyword>
<dbReference type="GeneID" id="100535597"/>
<reference evidence="1 2" key="2">
    <citation type="journal article" date="2013" name="Nature">
        <title>The zebrafish reference genome sequence and its relationship to the human genome.</title>
        <authorList>
            <consortium name="Genome Reference Consortium Zebrafish"/>
            <person name="Howe K."/>
            <person name="Clark M.D."/>
            <person name="Torroja C.F."/>
            <person name="Torrance J."/>
            <person name="Berthelot C."/>
            <person name="Muffato M."/>
            <person name="Collins J.E."/>
            <person name="Humphray S."/>
            <person name="McLaren K."/>
            <person name="Matthews L."/>
            <person name="McLaren S."/>
            <person name="Sealy I."/>
            <person name="Caccamo M."/>
            <person name="Churcher C."/>
            <person name="Scott C."/>
            <person name="Barrett J.C."/>
            <person name="Koch R."/>
            <person name="Rauch G.J."/>
            <person name="White S."/>
            <person name="Chow W."/>
            <person name="Kilian B."/>
            <person name="Quintais L.T."/>
            <person name="Guerra-Assuncao J.A."/>
            <person name="Zhou Y."/>
            <person name="Gu Y."/>
            <person name="Yen J."/>
            <person name="Vogel J.H."/>
            <person name="Eyre T."/>
            <person name="Redmond S."/>
            <person name="Banerjee R."/>
            <person name="Chi J."/>
            <person name="Fu B."/>
            <person name="Langley E."/>
            <person name="Maguire S.F."/>
            <person name="Laird G.K."/>
            <person name="Lloyd D."/>
            <person name="Kenyon E."/>
            <person name="Donaldson S."/>
            <person name="Sehra H."/>
            <person name="Almeida-King J."/>
            <person name="Loveland J."/>
            <person name="Trevanion S."/>
            <person name="Jones M."/>
            <person name="Quail M."/>
            <person name="Willey D."/>
            <person name="Hunt A."/>
            <person name="Burton J."/>
            <person name="Sims S."/>
            <person name="McLay K."/>
            <person name="Plumb B."/>
            <person name="Davis J."/>
            <person name="Clee C."/>
            <person name="Oliver K."/>
            <person name="Clark R."/>
            <person name="Riddle C."/>
            <person name="Elliot D."/>
            <person name="Eliott D."/>
            <person name="Threadgold G."/>
            <person name="Harden G."/>
            <person name="Ware D."/>
            <person name="Begum S."/>
            <person name="Mortimore B."/>
            <person name="Mortimer B."/>
            <person name="Kerry G."/>
            <person name="Heath P."/>
            <person name="Phillimore B."/>
            <person name="Tracey A."/>
            <person name="Corby N."/>
            <person name="Dunn M."/>
            <person name="Johnson C."/>
            <person name="Wood J."/>
            <person name="Clark S."/>
            <person name="Pelan S."/>
            <person name="Griffiths G."/>
            <person name="Smith M."/>
            <person name="Glithero R."/>
            <person name="Howden P."/>
            <person name="Barker N."/>
            <person name="Lloyd C."/>
            <person name="Stevens C."/>
            <person name="Harley J."/>
            <person name="Holt K."/>
            <person name="Panagiotidis G."/>
            <person name="Lovell J."/>
            <person name="Beasley H."/>
            <person name="Henderson C."/>
            <person name="Gordon D."/>
            <person name="Auger K."/>
            <person name="Wright D."/>
            <person name="Collins J."/>
            <person name="Raisen C."/>
            <person name="Dyer L."/>
            <person name="Leung K."/>
            <person name="Robertson L."/>
            <person name="Ambridge K."/>
            <person name="Leongamornlert D."/>
            <person name="McGuire S."/>
            <person name="Gilderthorp R."/>
            <person name="Griffiths C."/>
            <person name="Manthravadi D."/>
            <person name="Nichol S."/>
            <person name="Barker G."/>
            <person name="Whitehead S."/>
            <person name="Kay M."/>
            <person name="Brown J."/>
            <person name="Murnane C."/>
            <person name="Gray E."/>
            <person name="Humphries M."/>
            <person name="Sycamore N."/>
            <person name="Barker D."/>
            <person name="Saunders D."/>
            <person name="Wallis J."/>
            <person name="Babbage A."/>
            <person name="Hammond S."/>
            <person name="Mashreghi-Mohammadi M."/>
            <person name="Barr L."/>
            <person name="Martin S."/>
            <person name="Wray P."/>
            <person name="Ellington A."/>
            <person name="Matthews N."/>
            <person name="Ellwood M."/>
            <person name="Woodmansey R."/>
            <person name="Clark G."/>
            <person name="Cooper J."/>
            <person name="Cooper J."/>
            <person name="Tromans A."/>
            <person name="Grafham D."/>
            <person name="Skuce C."/>
            <person name="Pandian R."/>
            <person name="Andrews R."/>
            <person name="Harrison E."/>
            <person name="Kimberley A."/>
            <person name="Garnett J."/>
            <person name="Fosker N."/>
            <person name="Hall R."/>
            <person name="Garner P."/>
            <person name="Kelly D."/>
            <person name="Bird C."/>
            <person name="Palmer S."/>
            <person name="Gehring I."/>
            <person name="Berger A."/>
            <person name="Dooley C.M."/>
            <person name="Ersan-Urun Z."/>
            <person name="Eser C."/>
            <person name="Geiger H."/>
            <person name="Geisler M."/>
            <person name="Karotki L."/>
            <person name="Kirn A."/>
            <person name="Konantz J."/>
            <person name="Konantz M."/>
            <person name="Oberlander M."/>
            <person name="Rudolph-Geiger S."/>
            <person name="Teucke M."/>
            <person name="Lanz C."/>
            <person name="Raddatz G."/>
            <person name="Osoegawa K."/>
            <person name="Zhu B."/>
            <person name="Rapp A."/>
            <person name="Widaa S."/>
            <person name="Langford C."/>
            <person name="Yang F."/>
            <person name="Schuster S.C."/>
            <person name="Carter N.P."/>
            <person name="Harrow J."/>
            <person name="Ning Z."/>
            <person name="Herrero J."/>
            <person name="Searle S.M."/>
            <person name="Enright A."/>
            <person name="Geisler R."/>
            <person name="Plasterk R.H."/>
            <person name="Lee C."/>
            <person name="Westerfield M."/>
            <person name="de Jong P.J."/>
            <person name="Zon L.I."/>
            <person name="Postlethwait J.H."/>
            <person name="Nusslein-Volhard C."/>
            <person name="Hubbard T.J."/>
            <person name="Roest Crollius H."/>
            <person name="Rogers J."/>
            <person name="Stemple D.L."/>
        </authorList>
    </citation>
    <scope>NUCLEOTIDE SEQUENCE [LARGE SCALE GENOMIC DNA]</scope>
    <source>
        <strain evidence="1">Tuebingen</strain>
    </source>
</reference>
<evidence type="ECO:0000313" key="3">
    <source>
        <dbReference type="RefSeq" id="NP_001315023.1"/>
    </source>
</evidence>
<dbReference type="HOGENOM" id="CLU_1626471_0_0_1"/>
<reference evidence="1" key="1">
    <citation type="submission" date="2011-07" db="UniProtKB">
        <authorList>
            <consortium name="Ensembl"/>
        </authorList>
    </citation>
    <scope>IDENTIFICATION</scope>
    <source>
        <strain evidence="1">Tuebingen</strain>
    </source>
</reference>
<dbReference type="AlphaFoldDB" id="E9QBA2"/>
<accession>E9QBA2</accession>